<accession>A0A1Y1WS91</accession>
<dbReference type="Proteomes" id="UP000193944">
    <property type="component" value="Unassembled WGS sequence"/>
</dbReference>
<reference evidence="2 3" key="1">
    <citation type="submission" date="2016-08" db="EMBL/GenBank/DDBJ databases">
        <title>A Parts List for Fungal Cellulosomes Revealed by Comparative Genomics.</title>
        <authorList>
            <consortium name="DOE Joint Genome Institute"/>
            <person name="Haitjema C.H."/>
            <person name="Gilmore S.P."/>
            <person name="Henske J.K."/>
            <person name="Solomon K.V."/>
            <person name="De Groot R."/>
            <person name="Kuo A."/>
            <person name="Mondo S.J."/>
            <person name="Salamov A.A."/>
            <person name="Labutti K."/>
            <person name="Zhao Z."/>
            <person name="Chiniquy J."/>
            <person name="Barry K."/>
            <person name="Brewer H.M."/>
            <person name="Purvine S.O."/>
            <person name="Wright A.T."/>
            <person name="Boxma B."/>
            <person name="Van Alen T."/>
            <person name="Hackstein J.H."/>
            <person name="Baker S.E."/>
            <person name="Grigoriev I.V."/>
            <person name="O'Malley M.A."/>
        </authorList>
    </citation>
    <scope>NUCLEOTIDE SEQUENCE [LARGE SCALE GENOMIC DNA]</scope>
    <source>
        <strain evidence="2 3">S4</strain>
    </source>
</reference>
<dbReference type="InterPro" id="IPR010106">
    <property type="entry name" value="RpnA"/>
</dbReference>
<dbReference type="AlphaFoldDB" id="A0A1Y1WS91"/>
<organism evidence="2 3">
    <name type="scientific">Anaeromyces robustus</name>
    <dbReference type="NCBI Taxonomy" id="1754192"/>
    <lineage>
        <taxon>Eukaryota</taxon>
        <taxon>Fungi</taxon>
        <taxon>Fungi incertae sedis</taxon>
        <taxon>Chytridiomycota</taxon>
        <taxon>Chytridiomycota incertae sedis</taxon>
        <taxon>Neocallimastigomycetes</taxon>
        <taxon>Neocallimastigales</taxon>
        <taxon>Neocallimastigaceae</taxon>
        <taxon>Anaeromyces</taxon>
    </lineage>
</organism>
<evidence type="ECO:0000259" key="1">
    <source>
        <dbReference type="PROSITE" id="PS50943"/>
    </source>
</evidence>
<dbReference type="PROSITE" id="PS50943">
    <property type="entry name" value="HTH_CROC1"/>
    <property type="match status" value="1"/>
</dbReference>
<name>A0A1Y1WS91_9FUNG</name>
<dbReference type="Pfam" id="PF12784">
    <property type="entry name" value="PDDEXK_2"/>
    <property type="match status" value="2"/>
</dbReference>
<evidence type="ECO:0000313" key="3">
    <source>
        <dbReference type="Proteomes" id="UP000193944"/>
    </source>
</evidence>
<dbReference type="NCBIfam" id="TIGR01784">
    <property type="entry name" value="T_den_put_tspse"/>
    <property type="match status" value="1"/>
</dbReference>
<dbReference type="PANTHER" id="PTHR41317:SF1">
    <property type="entry name" value="PD-(D_E)XK NUCLEASE FAMILY TRANSPOSASE"/>
    <property type="match status" value="1"/>
</dbReference>
<feature type="domain" description="HTH cro/C1-type" evidence="1">
    <location>
        <begin position="351"/>
        <end position="372"/>
    </location>
</feature>
<dbReference type="OrthoDB" id="10601499at2759"/>
<keyword evidence="3" id="KW-1185">Reference proteome</keyword>
<protein>
    <recommendedName>
        <fullName evidence="1">HTH cro/C1-type domain-containing protein</fullName>
    </recommendedName>
</protein>
<dbReference type="InterPro" id="IPR001387">
    <property type="entry name" value="Cro/C1-type_HTH"/>
</dbReference>
<comment type="caution">
    <text evidence="2">The sequence shown here is derived from an EMBL/GenBank/DDBJ whole genome shotgun (WGS) entry which is preliminary data.</text>
</comment>
<gene>
    <name evidence="2" type="ORF">BCR32DRAFT_271282</name>
</gene>
<proteinExistence type="predicted"/>
<evidence type="ECO:0000313" key="2">
    <source>
        <dbReference type="EMBL" id="ORX76397.1"/>
    </source>
</evidence>
<sequence>MTDIKDSMNQSIIRYYPKYDTSFKNLFKKEANKNLLIDLLNDILDYSSNNPIIDVQFLDTEINDDFFESKTKRLDSLVNVIRKNYLDEIKAKNTNIIKFEDKNLPIIAITRSNEIINIEIQVHEAENTYKRSLFYTSSVITHSLKKGDSYNDLPKIVMINFLHYNLFKNNNDKFYWNFSLHDKITKTEEGFEGLLNIYFIELSKYEKLEQQEKLNKKYLWYLFMVDPNNQLFCEKETPQKFVQARETLLSLETNVRYCEQCDFEEKLTDRYIKNMEYRENIGIEKGIVIGKEQGIVIGKEQGIEIGREEGAKLTGIKTVFKMFYSNFSIDTINDFMLLDTSEVLEIQKFLNNPNYESLKQLAEKLNISLEILKNIYEEKFNINL</sequence>
<dbReference type="PANTHER" id="PTHR41317">
    <property type="entry name" value="PD-(D_E)XK NUCLEASE FAMILY TRANSPOSASE"/>
    <property type="match status" value="1"/>
</dbReference>
<reference evidence="2 3" key="2">
    <citation type="submission" date="2016-08" db="EMBL/GenBank/DDBJ databases">
        <title>Pervasive Adenine N6-methylation of Active Genes in Fungi.</title>
        <authorList>
            <consortium name="DOE Joint Genome Institute"/>
            <person name="Mondo S.J."/>
            <person name="Dannebaum R.O."/>
            <person name="Kuo R.C."/>
            <person name="Labutti K."/>
            <person name="Haridas S."/>
            <person name="Kuo A."/>
            <person name="Salamov A."/>
            <person name="Ahrendt S.R."/>
            <person name="Lipzen A."/>
            <person name="Sullivan W."/>
            <person name="Andreopoulos W.B."/>
            <person name="Clum A."/>
            <person name="Lindquist E."/>
            <person name="Daum C."/>
            <person name="Ramamoorthy G.K."/>
            <person name="Gryganskyi A."/>
            <person name="Culley D."/>
            <person name="Magnuson J.K."/>
            <person name="James T.Y."/>
            <person name="O'Malley M.A."/>
            <person name="Stajich J.E."/>
            <person name="Spatafora J.W."/>
            <person name="Visel A."/>
            <person name="Grigoriev I.V."/>
        </authorList>
    </citation>
    <scope>NUCLEOTIDE SEQUENCE [LARGE SCALE GENOMIC DNA]</scope>
    <source>
        <strain evidence="2 3">S4</strain>
    </source>
</reference>
<dbReference type="EMBL" id="MCFG01000300">
    <property type="protein sequence ID" value="ORX76397.1"/>
    <property type="molecule type" value="Genomic_DNA"/>
</dbReference>